<comment type="similarity">
    <text evidence="5">Belongs to the SAT4 family.</text>
</comment>
<dbReference type="OrthoDB" id="10017208at2759"/>
<keyword evidence="9" id="KW-1185">Reference proteome</keyword>
<dbReference type="PANTHER" id="PTHR33048:SF47">
    <property type="entry name" value="INTEGRAL MEMBRANE PROTEIN-RELATED"/>
    <property type="match status" value="1"/>
</dbReference>
<evidence type="ECO:0000256" key="6">
    <source>
        <dbReference type="SAM" id="Phobius"/>
    </source>
</evidence>
<feature type="transmembrane region" description="Helical" evidence="6">
    <location>
        <begin position="209"/>
        <end position="229"/>
    </location>
</feature>
<comment type="subcellular location">
    <subcellularLocation>
        <location evidence="1">Membrane</location>
        <topology evidence="1">Multi-pass membrane protein</topology>
    </subcellularLocation>
</comment>
<dbReference type="Proteomes" id="UP000799444">
    <property type="component" value="Unassembled WGS sequence"/>
</dbReference>
<comment type="caution">
    <text evidence="8">The sequence shown here is derived from an EMBL/GenBank/DDBJ whole genome shotgun (WGS) entry which is preliminary data.</text>
</comment>
<evidence type="ECO:0000256" key="1">
    <source>
        <dbReference type="ARBA" id="ARBA00004141"/>
    </source>
</evidence>
<evidence type="ECO:0000313" key="8">
    <source>
        <dbReference type="EMBL" id="KAF2732637.1"/>
    </source>
</evidence>
<feature type="transmembrane region" description="Helical" evidence="6">
    <location>
        <begin position="177"/>
        <end position="197"/>
    </location>
</feature>
<keyword evidence="3 6" id="KW-1133">Transmembrane helix</keyword>
<evidence type="ECO:0000256" key="5">
    <source>
        <dbReference type="ARBA" id="ARBA00038359"/>
    </source>
</evidence>
<dbReference type="GO" id="GO:0016020">
    <property type="term" value="C:membrane"/>
    <property type="evidence" value="ECO:0007669"/>
    <property type="project" value="UniProtKB-SubCell"/>
</dbReference>
<keyword evidence="2 6" id="KW-0812">Transmembrane</keyword>
<dbReference type="PANTHER" id="PTHR33048">
    <property type="entry name" value="PTH11-LIKE INTEGRAL MEMBRANE PROTEIN (AFU_ORTHOLOGUE AFUA_5G11245)"/>
    <property type="match status" value="1"/>
</dbReference>
<feature type="transmembrane region" description="Helical" evidence="6">
    <location>
        <begin position="130"/>
        <end position="157"/>
    </location>
</feature>
<gene>
    <name evidence="8" type="ORF">EJ04DRAFT_578274</name>
</gene>
<feature type="transmembrane region" description="Helical" evidence="6">
    <location>
        <begin position="52"/>
        <end position="75"/>
    </location>
</feature>
<dbReference type="InterPro" id="IPR052337">
    <property type="entry name" value="SAT4-like"/>
</dbReference>
<sequence>MPSSHREPGLYESYRARAILGVVIALTITSTLSLILRLIAKRIQRLKIAAEDWTIIAAQIAVYGMSACAILETIIGGAGDHAQDVPTKVPQFLKVLIALQVFYATTLALIKTSICLFYNRVFPLHKFRIFSYAVIACIVAWAVGIIFTAFFLCRPFAFNWNPTIPGGKCANQPVTYIVIGVLDLVIDLMILALPLPMIWGLQMRLANKVVLFAIFGVGIVTMVIGALRIHALLAVSFMDITYTSAYPVLWSFSEPAIGISVACAPLMRPLVMRGPLRRLFKQESTYARETYARGKSTTTSSFRRIEEHTYPLNNVTPGVTTITAGKASESFDAGSGSDEESGDTWPITQQVEARSPGITVKTEWQLEHH</sequence>
<evidence type="ECO:0000256" key="3">
    <source>
        <dbReference type="ARBA" id="ARBA00022989"/>
    </source>
</evidence>
<feature type="transmembrane region" description="Helical" evidence="6">
    <location>
        <begin position="18"/>
        <end position="40"/>
    </location>
</feature>
<proteinExistence type="inferred from homology"/>
<dbReference type="EMBL" id="ML996174">
    <property type="protein sequence ID" value="KAF2732637.1"/>
    <property type="molecule type" value="Genomic_DNA"/>
</dbReference>
<evidence type="ECO:0000259" key="7">
    <source>
        <dbReference type="Pfam" id="PF20684"/>
    </source>
</evidence>
<dbReference type="InterPro" id="IPR049326">
    <property type="entry name" value="Rhodopsin_dom_fungi"/>
</dbReference>
<organism evidence="8 9">
    <name type="scientific">Polyplosphaeria fusca</name>
    <dbReference type="NCBI Taxonomy" id="682080"/>
    <lineage>
        <taxon>Eukaryota</taxon>
        <taxon>Fungi</taxon>
        <taxon>Dikarya</taxon>
        <taxon>Ascomycota</taxon>
        <taxon>Pezizomycotina</taxon>
        <taxon>Dothideomycetes</taxon>
        <taxon>Pleosporomycetidae</taxon>
        <taxon>Pleosporales</taxon>
        <taxon>Tetraplosphaeriaceae</taxon>
        <taxon>Polyplosphaeria</taxon>
    </lineage>
</organism>
<dbReference type="Pfam" id="PF20684">
    <property type="entry name" value="Fung_rhodopsin"/>
    <property type="match status" value="1"/>
</dbReference>
<protein>
    <recommendedName>
        <fullName evidence="7">Rhodopsin domain-containing protein</fullName>
    </recommendedName>
</protein>
<reference evidence="8" key="1">
    <citation type="journal article" date="2020" name="Stud. Mycol.">
        <title>101 Dothideomycetes genomes: a test case for predicting lifestyles and emergence of pathogens.</title>
        <authorList>
            <person name="Haridas S."/>
            <person name="Albert R."/>
            <person name="Binder M."/>
            <person name="Bloem J."/>
            <person name="Labutti K."/>
            <person name="Salamov A."/>
            <person name="Andreopoulos B."/>
            <person name="Baker S."/>
            <person name="Barry K."/>
            <person name="Bills G."/>
            <person name="Bluhm B."/>
            <person name="Cannon C."/>
            <person name="Castanera R."/>
            <person name="Culley D."/>
            <person name="Daum C."/>
            <person name="Ezra D."/>
            <person name="Gonzalez J."/>
            <person name="Henrissat B."/>
            <person name="Kuo A."/>
            <person name="Liang C."/>
            <person name="Lipzen A."/>
            <person name="Lutzoni F."/>
            <person name="Magnuson J."/>
            <person name="Mondo S."/>
            <person name="Nolan M."/>
            <person name="Ohm R."/>
            <person name="Pangilinan J."/>
            <person name="Park H.-J."/>
            <person name="Ramirez L."/>
            <person name="Alfaro M."/>
            <person name="Sun H."/>
            <person name="Tritt A."/>
            <person name="Yoshinaga Y."/>
            <person name="Zwiers L.-H."/>
            <person name="Turgeon B."/>
            <person name="Goodwin S."/>
            <person name="Spatafora J."/>
            <person name="Crous P."/>
            <person name="Grigoriev I."/>
        </authorList>
    </citation>
    <scope>NUCLEOTIDE SEQUENCE</scope>
    <source>
        <strain evidence="8">CBS 125425</strain>
    </source>
</reference>
<keyword evidence="4 6" id="KW-0472">Membrane</keyword>
<evidence type="ECO:0000313" key="9">
    <source>
        <dbReference type="Proteomes" id="UP000799444"/>
    </source>
</evidence>
<accession>A0A9P4QWU8</accession>
<name>A0A9P4QWU8_9PLEO</name>
<dbReference type="AlphaFoldDB" id="A0A9P4QWU8"/>
<feature type="domain" description="Rhodopsin" evidence="7">
    <location>
        <begin position="36"/>
        <end position="272"/>
    </location>
</feature>
<evidence type="ECO:0000256" key="2">
    <source>
        <dbReference type="ARBA" id="ARBA00022692"/>
    </source>
</evidence>
<feature type="transmembrane region" description="Helical" evidence="6">
    <location>
        <begin position="95"/>
        <end position="118"/>
    </location>
</feature>
<evidence type="ECO:0000256" key="4">
    <source>
        <dbReference type="ARBA" id="ARBA00023136"/>
    </source>
</evidence>